<keyword evidence="3 7" id="KW-0288">FMN</keyword>
<evidence type="ECO:0000313" key="9">
    <source>
        <dbReference type="EMBL" id="MBE8718143.1"/>
    </source>
</evidence>
<feature type="domain" description="FMN hydroxy acid dehydrogenase" evidence="8">
    <location>
        <begin position="10"/>
        <end position="371"/>
    </location>
</feature>
<feature type="binding site" evidence="7">
    <location>
        <begin position="89"/>
        <end position="91"/>
    </location>
    <ligand>
        <name>FMN</name>
        <dbReference type="ChEBI" id="CHEBI:58210"/>
    </ligand>
</feature>
<evidence type="ECO:0000256" key="6">
    <source>
        <dbReference type="PIRSR" id="PIRSR000138-1"/>
    </source>
</evidence>
<evidence type="ECO:0000256" key="7">
    <source>
        <dbReference type="PIRSR" id="PIRSR000138-2"/>
    </source>
</evidence>
<name>A0A928V5B6_9GAMM</name>
<dbReference type="GO" id="GO:0016614">
    <property type="term" value="F:oxidoreductase activity, acting on CH-OH group of donors"/>
    <property type="evidence" value="ECO:0007669"/>
    <property type="project" value="UniProtKB-ARBA"/>
</dbReference>
<dbReference type="PANTHER" id="PTHR10578:SF143">
    <property type="entry name" value="FMN-DEPENDENT ALPHA-HYDROXY ACID DEHYDROGENASE PB1A11.03"/>
    <property type="match status" value="1"/>
</dbReference>
<feature type="binding site" evidence="7">
    <location>
        <position position="176"/>
    </location>
    <ligand>
        <name>glyoxylate</name>
        <dbReference type="ChEBI" id="CHEBI:36655"/>
    </ligand>
</feature>
<dbReference type="Proteomes" id="UP000652567">
    <property type="component" value="Unassembled WGS sequence"/>
</dbReference>
<dbReference type="FunFam" id="3.20.20.70:FF:000029">
    <property type="entry name" value="L-lactate dehydrogenase"/>
    <property type="match status" value="1"/>
</dbReference>
<feature type="binding site" evidence="7">
    <location>
        <position position="118"/>
    </location>
    <ligand>
        <name>FMN</name>
        <dbReference type="ChEBI" id="CHEBI:58210"/>
    </ligand>
</feature>
<dbReference type="EMBL" id="PRDL01000001">
    <property type="protein sequence ID" value="MBE8718143.1"/>
    <property type="molecule type" value="Genomic_DNA"/>
</dbReference>
<dbReference type="PIRSF" id="PIRSF000138">
    <property type="entry name" value="Al-hdrx_acd_dh"/>
    <property type="match status" value="1"/>
</dbReference>
<feature type="binding site" evidence="7">
    <location>
        <position position="141"/>
    </location>
    <ligand>
        <name>glyoxylate</name>
        <dbReference type="ChEBI" id="CHEBI:36655"/>
    </ligand>
</feature>
<dbReference type="Pfam" id="PF01070">
    <property type="entry name" value="FMN_dh"/>
    <property type="match status" value="1"/>
</dbReference>
<comment type="caution">
    <text evidence="9">The sequence shown here is derived from an EMBL/GenBank/DDBJ whole genome shotgun (WGS) entry which is preliminary data.</text>
</comment>
<feature type="binding site" evidence="7">
    <location>
        <position position="139"/>
    </location>
    <ligand>
        <name>FMN</name>
        <dbReference type="ChEBI" id="CHEBI:58210"/>
    </ligand>
</feature>
<evidence type="ECO:0000313" key="10">
    <source>
        <dbReference type="Proteomes" id="UP000652567"/>
    </source>
</evidence>
<evidence type="ECO:0000259" key="8">
    <source>
        <dbReference type="PROSITE" id="PS51349"/>
    </source>
</evidence>
<proteinExistence type="inferred from homology"/>
<protein>
    <submittedName>
        <fullName evidence="9">Alpha-hydroxy-acid oxidizing protein</fullName>
    </submittedName>
</protein>
<dbReference type="AlphaFoldDB" id="A0A928V5B6"/>
<feature type="binding site" evidence="7">
    <location>
        <begin position="320"/>
        <end position="321"/>
    </location>
    <ligand>
        <name>FMN</name>
        <dbReference type="ChEBI" id="CHEBI:58210"/>
    </ligand>
</feature>
<feature type="binding site" evidence="7">
    <location>
        <position position="167"/>
    </location>
    <ligand>
        <name>glyoxylate</name>
        <dbReference type="ChEBI" id="CHEBI:36655"/>
    </ligand>
</feature>
<evidence type="ECO:0000256" key="5">
    <source>
        <dbReference type="ARBA" id="ARBA00024042"/>
    </source>
</evidence>
<feature type="binding site" evidence="7">
    <location>
        <begin position="297"/>
        <end position="301"/>
    </location>
    <ligand>
        <name>FMN</name>
        <dbReference type="ChEBI" id="CHEBI:58210"/>
    </ligand>
</feature>
<keyword evidence="10" id="KW-1185">Reference proteome</keyword>
<reference evidence="9" key="1">
    <citation type="submission" date="2018-07" db="EMBL/GenBank/DDBJ databases">
        <title>Genome assembly of strain Ka43.</title>
        <authorList>
            <person name="Kukolya J."/>
            <person name="Nagy I."/>
            <person name="Horvath B."/>
            <person name="Toth A."/>
        </authorList>
    </citation>
    <scope>NUCLEOTIDE SEQUENCE</scope>
    <source>
        <strain evidence="9">KB43</strain>
    </source>
</reference>
<comment type="cofactor">
    <cofactor evidence="1">
        <name>FMN</name>
        <dbReference type="ChEBI" id="CHEBI:58210"/>
    </cofactor>
</comment>
<organism evidence="9 10">
    <name type="scientific">Cellvibrio polysaccharolyticus</name>
    <dbReference type="NCBI Taxonomy" id="2082724"/>
    <lineage>
        <taxon>Bacteria</taxon>
        <taxon>Pseudomonadati</taxon>
        <taxon>Pseudomonadota</taxon>
        <taxon>Gammaproteobacteria</taxon>
        <taxon>Cellvibrionales</taxon>
        <taxon>Cellvibrionaceae</taxon>
        <taxon>Cellvibrio</taxon>
    </lineage>
</organism>
<evidence type="ECO:0000256" key="4">
    <source>
        <dbReference type="ARBA" id="ARBA00023002"/>
    </source>
</evidence>
<keyword evidence="4" id="KW-0560">Oxidoreductase</keyword>
<feature type="binding site" evidence="7">
    <location>
        <position position="269"/>
    </location>
    <ligand>
        <name>glyoxylate</name>
        <dbReference type="ChEBI" id="CHEBI:36655"/>
    </ligand>
</feature>
<evidence type="ECO:0000256" key="2">
    <source>
        <dbReference type="ARBA" id="ARBA00022630"/>
    </source>
</evidence>
<dbReference type="InterPro" id="IPR037396">
    <property type="entry name" value="FMN_HAD"/>
</dbReference>
<feature type="binding site" evidence="7">
    <location>
        <position position="266"/>
    </location>
    <ligand>
        <name>glyoxylate</name>
        <dbReference type="ChEBI" id="CHEBI:36655"/>
    </ligand>
</feature>
<dbReference type="InterPro" id="IPR000262">
    <property type="entry name" value="FMN-dep_DH"/>
</dbReference>
<feature type="active site" description="Proton acceptor" evidence="6">
    <location>
        <position position="266"/>
    </location>
</feature>
<evidence type="ECO:0000256" key="3">
    <source>
        <dbReference type="ARBA" id="ARBA00022643"/>
    </source>
</evidence>
<dbReference type="RefSeq" id="WP_193910472.1">
    <property type="nucleotide sequence ID" value="NZ_PRDL01000001.1"/>
</dbReference>
<accession>A0A928V5B6</accession>
<dbReference type="CDD" id="cd02809">
    <property type="entry name" value="alpha_hydroxyacid_oxid_FMN"/>
    <property type="match status" value="1"/>
</dbReference>
<evidence type="ECO:0000256" key="1">
    <source>
        <dbReference type="ARBA" id="ARBA00001917"/>
    </source>
</evidence>
<dbReference type="InterPro" id="IPR013785">
    <property type="entry name" value="Aldolase_TIM"/>
</dbReference>
<dbReference type="Gene3D" id="3.20.20.70">
    <property type="entry name" value="Aldolase class I"/>
    <property type="match status" value="1"/>
</dbReference>
<gene>
    <name evidence="9" type="ORF">C4F51_13195</name>
</gene>
<sequence>MTAILPPLQTIPVDIQSLADYEPYAKARMTPQAWAYFSGGAADEITLRDNHDAFARYRFKGRVLQPVQQGNTRLQLFDMLLEYPILLAPVAFHRLAHSEGELATVTAAAAMGAAMVVSTQASVGIEHIAARAVAPLLFQLYWQPHREANLALVKAAEAAGCKALLVTVDAPVNGPRHREQRAGFALPSDIEAVNLRGLPTAPVWHSKPGQSPVFGSNLLQAAPTWEDMRWLKSMTRLPVVLKGVMNPEDARQALDSGMDGLVVSNHGGRTLDGLPASIDALAAVAAVVNKQIPLLLDGGIRRGSDVVKALALGADAVMIGRPYIHGLAAAGAVGVAHVLNMLRAELEVAMVLNGCHCLADIDASLLWQAGRTQ</sequence>
<feature type="binding site" evidence="7">
    <location>
        <position position="242"/>
    </location>
    <ligand>
        <name>FMN</name>
        <dbReference type="ChEBI" id="CHEBI:58210"/>
    </ligand>
</feature>
<comment type="similarity">
    <text evidence="5">Belongs to the FMN-dependent alpha-hydroxy acid dehydrogenase family.</text>
</comment>
<dbReference type="SUPFAM" id="SSF51395">
    <property type="entry name" value="FMN-linked oxidoreductases"/>
    <property type="match status" value="1"/>
</dbReference>
<dbReference type="PROSITE" id="PS51349">
    <property type="entry name" value="FMN_HYDROXY_ACID_DH_2"/>
    <property type="match status" value="1"/>
</dbReference>
<feature type="binding site" evidence="7">
    <location>
        <position position="264"/>
    </location>
    <ligand>
        <name>FMN</name>
        <dbReference type="ChEBI" id="CHEBI:58210"/>
    </ligand>
</feature>
<dbReference type="PANTHER" id="PTHR10578">
    <property type="entry name" value="S -2-HYDROXY-ACID OXIDASE-RELATED"/>
    <property type="match status" value="1"/>
</dbReference>
<dbReference type="GO" id="GO:0010181">
    <property type="term" value="F:FMN binding"/>
    <property type="evidence" value="ECO:0007669"/>
    <property type="project" value="InterPro"/>
</dbReference>
<keyword evidence="2 7" id="KW-0285">Flavoprotein</keyword>
<dbReference type="InterPro" id="IPR012133">
    <property type="entry name" value="Alpha-hydoxy_acid_DH_FMN"/>
</dbReference>
<feature type="binding site" evidence="7">
    <location>
        <position position="36"/>
    </location>
    <ligand>
        <name>glyoxylate</name>
        <dbReference type="ChEBI" id="CHEBI:36655"/>
    </ligand>
</feature>